<dbReference type="InterPro" id="IPR036280">
    <property type="entry name" value="Multihaem_cyt_sf"/>
</dbReference>
<name>A0A3A4NXB6_ABYX5</name>
<protein>
    <submittedName>
        <fullName evidence="2">Cytochrome C</fullName>
    </submittedName>
</protein>
<feature type="transmembrane region" description="Helical" evidence="1">
    <location>
        <begin position="7"/>
        <end position="24"/>
    </location>
</feature>
<gene>
    <name evidence="2" type="ORF">C4520_06635</name>
</gene>
<accession>A0A3A4NXB6</accession>
<keyword evidence="1" id="KW-0812">Transmembrane</keyword>
<evidence type="ECO:0000313" key="2">
    <source>
        <dbReference type="EMBL" id="RJP23225.1"/>
    </source>
</evidence>
<dbReference type="EMBL" id="QZKU01000048">
    <property type="protein sequence ID" value="RJP23225.1"/>
    <property type="molecule type" value="Genomic_DNA"/>
</dbReference>
<dbReference type="SUPFAM" id="SSF48695">
    <property type="entry name" value="Multiheme cytochromes"/>
    <property type="match status" value="1"/>
</dbReference>
<keyword evidence="1" id="KW-0472">Membrane</keyword>
<proteinExistence type="predicted"/>
<dbReference type="Proteomes" id="UP000265882">
    <property type="component" value="Unassembled WGS sequence"/>
</dbReference>
<organism evidence="2 3">
    <name type="scientific">Abyssobacteria bacterium (strain SURF_5)</name>
    <dbReference type="NCBI Taxonomy" id="2093360"/>
    <lineage>
        <taxon>Bacteria</taxon>
        <taxon>Pseudomonadati</taxon>
        <taxon>Candidatus Hydrogenedentota</taxon>
        <taxon>Candidatus Abyssobacteria</taxon>
    </lineage>
</organism>
<reference evidence="2 3" key="1">
    <citation type="journal article" date="2017" name="ISME J.">
        <title>Energy and carbon metabolisms in a deep terrestrial subsurface fluid microbial community.</title>
        <authorList>
            <person name="Momper L."/>
            <person name="Jungbluth S.P."/>
            <person name="Lee M.D."/>
            <person name="Amend J.P."/>
        </authorList>
    </citation>
    <scope>NUCLEOTIDE SEQUENCE [LARGE SCALE GENOMIC DNA]</scope>
    <source>
        <strain evidence="2">SURF_5</strain>
    </source>
</reference>
<dbReference type="AlphaFoldDB" id="A0A3A4NXB6"/>
<comment type="caution">
    <text evidence="2">The sequence shown here is derived from an EMBL/GenBank/DDBJ whole genome shotgun (WGS) entry which is preliminary data.</text>
</comment>
<evidence type="ECO:0000313" key="3">
    <source>
        <dbReference type="Proteomes" id="UP000265882"/>
    </source>
</evidence>
<keyword evidence="1" id="KW-1133">Transmembrane helix</keyword>
<dbReference type="InterPro" id="IPR047668">
    <property type="entry name" value="DsrJ"/>
</dbReference>
<evidence type="ECO:0000256" key="1">
    <source>
        <dbReference type="SAM" id="Phobius"/>
    </source>
</evidence>
<sequence length="128" mass="14667">MYDGGKIIAGLVIFLGVVTFPFWYTQANEEAIEKPQLLLPADETECVEPTAYMRASHMQMLNEWRDFVVREGQATYLSSTGKMYEMSLTRTCMKCHTSRQEFCNKCHAYSGVSTPYCWDCHVEPKESA</sequence>
<dbReference type="NCBIfam" id="NF038038">
    <property type="entry name" value="cytoc_DsrJ"/>
    <property type="match status" value="1"/>
</dbReference>